<dbReference type="InterPro" id="IPR039607">
    <property type="entry name" value="VQ_8/17/18/20/21/25"/>
</dbReference>
<feature type="region of interest" description="Disordered" evidence="1">
    <location>
        <begin position="167"/>
        <end position="192"/>
    </location>
</feature>
<dbReference type="AlphaFoldDB" id="A0AAQ3Q5N7"/>
<evidence type="ECO:0000256" key="1">
    <source>
        <dbReference type="SAM" id="MobiDB-lite"/>
    </source>
</evidence>
<proteinExistence type="predicted"/>
<sequence>MACFISRMHAPFTMSSSSKRRNINEERSRRNVELPAPLAIGVSSQYRKPQRITKPPVVIYMLPPKVIHADASEFMALVQRLTGLETSSPANTGYGSSGPASSAEGKRRQFHFPVRVRAARVLNRAATPTDKESSTSTGISLAQTVASPSALSRGLFFRELSPPWSCDEGDGAAAAAPPGNWLLREDSAGLGA</sequence>
<dbReference type="PANTHER" id="PTHR33143:SF6">
    <property type="entry name" value="OS08G0102900 PROTEIN"/>
    <property type="match status" value="1"/>
</dbReference>
<reference evidence="3 4" key="1">
    <citation type="submission" date="2023-10" db="EMBL/GenBank/DDBJ databases">
        <title>Chromosome-scale genome assembly provides insights into flower coloration mechanisms of Canna indica.</title>
        <authorList>
            <person name="Li C."/>
        </authorList>
    </citation>
    <scope>NUCLEOTIDE SEQUENCE [LARGE SCALE GENOMIC DNA]</scope>
    <source>
        <tissue evidence="3">Flower</tissue>
    </source>
</reference>
<evidence type="ECO:0000313" key="3">
    <source>
        <dbReference type="EMBL" id="WOK96909.1"/>
    </source>
</evidence>
<feature type="region of interest" description="Disordered" evidence="1">
    <location>
        <begin position="86"/>
        <end position="109"/>
    </location>
</feature>
<accession>A0AAQ3Q5N7</accession>
<feature type="compositionally biased region" description="Polar residues" evidence="1">
    <location>
        <begin position="86"/>
        <end position="100"/>
    </location>
</feature>
<gene>
    <name evidence="3" type="ORF">Cni_G05617</name>
</gene>
<dbReference type="Pfam" id="PF05678">
    <property type="entry name" value="VQ"/>
    <property type="match status" value="1"/>
</dbReference>
<feature type="compositionally biased region" description="Basic and acidic residues" evidence="1">
    <location>
        <begin position="183"/>
        <end position="192"/>
    </location>
</feature>
<dbReference type="PANTHER" id="PTHR33143">
    <property type="entry name" value="F16F4.1 PROTEIN-RELATED"/>
    <property type="match status" value="1"/>
</dbReference>
<keyword evidence="4" id="KW-1185">Reference proteome</keyword>
<organism evidence="3 4">
    <name type="scientific">Canna indica</name>
    <name type="common">Indian-shot</name>
    <dbReference type="NCBI Taxonomy" id="4628"/>
    <lineage>
        <taxon>Eukaryota</taxon>
        <taxon>Viridiplantae</taxon>
        <taxon>Streptophyta</taxon>
        <taxon>Embryophyta</taxon>
        <taxon>Tracheophyta</taxon>
        <taxon>Spermatophyta</taxon>
        <taxon>Magnoliopsida</taxon>
        <taxon>Liliopsida</taxon>
        <taxon>Zingiberales</taxon>
        <taxon>Cannaceae</taxon>
        <taxon>Canna</taxon>
    </lineage>
</organism>
<name>A0AAQ3Q5N7_9LILI</name>
<evidence type="ECO:0000313" key="4">
    <source>
        <dbReference type="Proteomes" id="UP001327560"/>
    </source>
</evidence>
<dbReference type="EMBL" id="CP136891">
    <property type="protein sequence ID" value="WOK96909.1"/>
    <property type="molecule type" value="Genomic_DNA"/>
</dbReference>
<dbReference type="InterPro" id="IPR008889">
    <property type="entry name" value="VQ"/>
</dbReference>
<evidence type="ECO:0000259" key="2">
    <source>
        <dbReference type="Pfam" id="PF05678"/>
    </source>
</evidence>
<dbReference type="Proteomes" id="UP001327560">
    <property type="component" value="Chromosome 2"/>
</dbReference>
<protein>
    <submittedName>
        <fullName evidence="3">Protein MKS1-like</fullName>
    </submittedName>
</protein>
<dbReference type="GO" id="GO:0005634">
    <property type="term" value="C:nucleus"/>
    <property type="evidence" value="ECO:0007669"/>
    <property type="project" value="TreeGrafter"/>
</dbReference>
<feature type="domain" description="VQ" evidence="2">
    <location>
        <begin position="62"/>
        <end position="84"/>
    </location>
</feature>